<dbReference type="RefSeq" id="WP_065675126.1">
    <property type="nucleotide sequence ID" value="NZ_AP025463.1"/>
</dbReference>
<name>A0A1C3J814_9VIBR</name>
<evidence type="ECO:0000313" key="4">
    <source>
        <dbReference type="Proteomes" id="UP000092819"/>
    </source>
</evidence>
<evidence type="ECO:0000313" key="3">
    <source>
        <dbReference type="EMBL" id="SBT11289.1"/>
    </source>
</evidence>
<protein>
    <submittedName>
        <fullName evidence="3">Multidrug resistance protein MdtA</fullName>
    </submittedName>
</protein>
<gene>
    <name evidence="3" type="primary">mdtA_1</name>
    <name evidence="3" type="ORF">VCE7224_00005</name>
</gene>
<keyword evidence="2" id="KW-0472">Membrane</keyword>
<dbReference type="InterPro" id="IPR006143">
    <property type="entry name" value="RND_pump_MFP"/>
</dbReference>
<evidence type="ECO:0000256" key="1">
    <source>
        <dbReference type="ARBA" id="ARBA00009477"/>
    </source>
</evidence>
<dbReference type="GO" id="GO:0015562">
    <property type="term" value="F:efflux transmembrane transporter activity"/>
    <property type="evidence" value="ECO:0007669"/>
    <property type="project" value="TreeGrafter"/>
</dbReference>
<dbReference type="GO" id="GO:1990281">
    <property type="term" value="C:efflux pump complex"/>
    <property type="evidence" value="ECO:0007669"/>
    <property type="project" value="TreeGrafter"/>
</dbReference>
<reference evidence="4" key="1">
    <citation type="submission" date="2016-06" db="EMBL/GenBank/DDBJ databases">
        <authorList>
            <person name="Rodrigo-Torres L."/>
            <person name="Arahal D.R."/>
        </authorList>
    </citation>
    <scope>NUCLEOTIDE SEQUENCE [LARGE SCALE GENOMIC DNA]</scope>
    <source>
        <strain evidence="4">CECT 7224</strain>
    </source>
</reference>
<comment type="similarity">
    <text evidence="1">Belongs to the membrane fusion protein (MFP) (TC 8.A.1) family.</text>
</comment>
<keyword evidence="2" id="KW-0812">Transmembrane</keyword>
<accession>A0A1C3J814</accession>
<evidence type="ECO:0000256" key="2">
    <source>
        <dbReference type="SAM" id="Phobius"/>
    </source>
</evidence>
<dbReference type="NCBIfam" id="TIGR01730">
    <property type="entry name" value="RND_mfp"/>
    <property type="match status" value="1"/>
</dbReference>
<feature type="transmembrane region" description="Helical" evidence="2">
    <location>
        <begin position="20"/>
        <end position="40"/>
    </location>
</feature>
<keyword evidence="4" id="KW-1185">Reference proteome</keyword>
<organism evidence="3 4">
    <name type="scientific">Vibrio celticus</name>
    <dbReference type="NCBI Taxonomy" id="446372"/>
    <lineage>
        <taxon>Bacteria</taxon>
        <taxon>Pseudomonadati</taxon>
        <taxon>Pseudomonadota</taxon>
        <taxon>Gammaproteobacteria</taxon>
        <taxon>Vibrionales</taxon>
        <taxon>Vibrionaceae</taxon>
        <taxon>Vibrio</taxon>
    </lineage>
</organism>
<sequence>MKTKVQHQPSQLSQRIRIALKVLLPCFILIAGVFITSHFLEGKPPGRTRVGEPPKRAVDIAPILFTQQTPSIRVSGEVEPTLSVNLRSQLRGIVTDVNAQLLPGGFVSKGEKLLNIDSREHELAVLEAKANLARQQALFQAEDGRRKAAEIEYKLSGRHLSPEQLTLVLRGPQLAQIKAELAKHEALLQRAELQLSRTSIYAPFDAQIADMTLSKGALLRDNTSLIDLVATDSFYLKVSVPASQLRLIDVPKTYTKTKAGTECLGASVTIKNPNEWQYNQSRKGCVVSQLPNLDSQIKSASLLIEIHDPLAIQPKNAQQPQVLLNAFLQAEIDTKPFDNVVKVPRRYLEKGQSIWVMDEQHKLASRNVSIAFREQDYVLIDKGLTQDEYIVTTPIPGAVSGIQLEARNLAQFESHNNQTAANEIGAQGHE</sequence>
<proteinExistence type="inferred from homology"/>
<dbReference type="Proteomes" id="UP000092819">
    <property type="component" value="Unassembled WGS sequence"/>
</dbReference>
<keyword evidence="2" id="KW-1133">Transmembrane helix</keyword>
<dbReference type="Gene3D" id="2.40.30.170">
    <property type="match status" value="1"/>
</dbReference>
<dbReference type="EMBL" id="FLQZ01000001">
    <property type="protein sequence ID" value="SBT11289.1"/>
    <property type="molecule type" value="Genomic_DNA"/>
</dbReference>
<dbReference type="Gene3D" id="2.40.420.20">
    <property type="match status" value="1"/>
</dbReference>
<dbReference type="Gene3D" id="2.40.50.100">
    <property type="match status" value="1"/>
</dbReference>
<dbReference type="SUPFAM" id="SSF111369">
    <property type="entry name" value="HlyD-like secretion proteins"/>
    <property type="match status" value="1"/>
</dbReference>
<dbReference type="PANTHER" id="PTHR30469">
    <property type="entry name" value="MULTIDRUG RESISTANCE PROTEIN MDTA"/>
    <property type="match status" value="1"/>
</dbReference>
<dbReference type="AlphaFoldDB" id="A0A1C3J814"/>
<dbReference type="Gene3D" id="1.10.287.470">
    <property type="entry name" value="Helix hairpin bin"/>
    <property type="match status" value="1"/>
</dbReference>